<evidence type="ECO:0000259" key="5">
    <source>
        <dbReference type="Pfam" id="PF15027"/>
    </source>
</evidence>
<keyword evidence="3" id="KW-0325">Glycoprotein</keyword>
<dbReference type="PANTHER" id="PTHR46941">
    <property type="entry name" value="COILED-COIL DOMAIN-CONTAINING PROTEIN 126"/>
    <property type="match status" value="1"/>
</dbReference>
<evidence type="ECO:0000313" key="6">
    <source>
        <dbReference type="EMBL" id="KAK4817730.1"/>
    </source>
</evidence>
<dbReference type="GO" id="GO:0005576">
    <property type="term" value="C:extracellular region"/>
    <property type="evidence" value="ECO:0007669"/>
    <property type="project" value="UniProtKB-SubCell"/>
</dbReference>
<proteinExistence type="predicted"/>
<feature type="region of interest" description="Disordered" evidence="4">
    <location>
        <begin position="770"/>
        <end position="798"/>
    </location>
</feature>
<dbReference type="AlphaFoldDB" id="A0AAN7RV61"/>
<feature type="domain" description="MGT5A-like N-terminal" evidence="5">
    <location>
        <begin position="150"/>
        <end position="224"/>
    </location>
</feature>
<organism evidence="6 7">
    <name type="scientific">Mycteria americana</name>
    <name type="common">Wood stork</name>
    <dbReference type="NCBI Taxonomy" id="33587"/>
    <lineage>
        <taxon>Eukaryota</taxon>
        <taxon>Metazoa</taxon>
        <taxon>Chordata</taxon>
        <taxon>Craniata</taxon>
        <taxon>Vertebrata</taxon>
        <taxon>Euteleostomi</taxon>
        <taxon>Archelosauria</taxon>
        <taxon>Archosauria</taxon>
        <taxon>Dinosauria</taxon>
        <taxon>Saurischia</taxon>
        <taxon>Theropoda</taxon>
        <taxon>Coelurosauria</taxon>
        <taxon>Aves</taxon>
        <taxon>Neognathae</taxon>
        <taxon>Neoaves</taxon>
        <taxon>Aequornithes</taxon>
        <taxon>Ciconiiformes</taxon>
        <taxon>Ciconiidae</taxon>
        <taxon>Mycteria</taxon>
    </lineage>
</organism>
<comment type="subcellular location">
    <subcellularLocation>
        <location evidence="1">Secreted</location>
    </subcellularLocation>
</comment>
<evidence type="ECO:0000256" key="2">
    <source>
        <dbReference type="ARBA" id="ARBA00022525"/>
    </source>
</evidence>
<dbReference type="InterPro" id="IPR042759">
    <property type="entry name" value="CCDC126"/>
</dbReference>
<name>A0AAN7RV61_MYCAM</name>
<dbReference type="GO" id="GO:0016020">
    <property type="term" value="C:membrane"/>
    <property type="evidence" value="ECO:0007669"/>
    <property type="project" value="TreeGrafter"/>
</dbReference>
<evidence type="ECO:0000256" key="3">
    <source>
        <dbReference type="ARBA" id="ARBA00023180"/>
    </source>
</evidence>
<feature type="domain" description="MGT5A-like N-terminal" evidence="5">
    <location>
        <begin position="430"/>
        <end position="486"/>
    </location>
</feature>
<protein>
    <recommendedName>
        <fullName evidence="5">MGT5A-like N-terminal domain-containing protein</fullName>
    </recommendedName>
</protein>
<dbReference type="EMBL" id="JAUNZN010000008">
    <property type="protein sequence ID" value="KAK4817730.1"/>
    <property type="molecule type" value="Genomic_DNA"/>
</dbReference>
<evidence type="ECO:0000256" key="1">
    <source>
        <dbReference type="ARBA" id="ARBA00004613"/>
    </source>
</evidence>
<gene>
    <name evidence="6" type="ORF">QYF61_026530</name>
</gene>
<keyword evidence="7" id="KW-1185">Reference proteome</keyword>
<keyword evidence="2" id="KW-0964">Secreted</keyword>
<accession>A0AAN7RV61</accession>
<dbReference type="PANTHER" id="PTHR46941:SF1">
    <property type="entry name" value="COILED-COIL DOMAIN-CONTAINING PROTEIN 126"/>
    <property type="match status" value="1"/>
</dbReference>
<comment type="caution">
    <text evidence="6">The sequence shown here is derived from an EMBL/GenBank/DDBJ whole genome shotgun (WGS) entry which is preliminary data.</text>
</comment>
<sequence>MNLERKSVEISPLRSNLQALRSTRCWFCFRFGLRKPLGRDIEAAYHQLEESEEGQTEEEMRVHKKLGGDTARTADPNWPKGYSIPYGVMLNIETGGSWLGGSNCCLGTGWALITSKPMAFQQHGGYNVIDDRNLCSNCVKLLGIMAFSPWKLSSQKLGFFLVTFGFIWGMMLLHFTIQQQTQHESSSVLREQILDLSKRYIKALAEENKNVVDGPYVGTVTAYESQNRIGWKRPLRSSSPTVNLTLPSPPLYHVPKHLIQTDGDSTTSLGSLFQCLITPFSELKFPNSQSKTPLVQLEAISSRPITCYLGEETDPRLSTTSFQVVVESDKVSPQPPFLQAKQPQFPQPLLIRLLLQTLHQLRCPSLDTLQPLNVSLVVRGPKLNTVFENLVVVEEEMQEKDFVLAQSCPFFWEGDFCFQVTEHLTDYSSDNLKKTLAVLLDNILQRIGKLESKVENLVLNGTGANSTNNTSTPAPSLGAVEKLNVAVLEGCYKVSPQPSLLQAEQSQFSQPVLVGEVLQPSDHFCGPPLDPLQQLHVLLVLRAPELDALLQDVAGLLGCERTLSAHVQLFVHQYPRALFPRAALDHIIPQPVLKPRTAPTQVWDPALGLVEPHEVHTGPLLQLVQVPLDDIPSFWRVSCTTQLGVICKLAEGALNLTVNVIDENIEQHWFQYRPLRDTTPVDCYPLDVTIQPIPYPLNSPPIKSVSPQFREKDVVGDRCSTKQNVVWLWKVLGNVSHKVWGGPDKHWTGRCYNLECHAKIIHYKLLHEEPMPDSSKTDPPLAKAEPISDGGSTSGITHLRQGKSCCATAAAVRREE</sequence>
<evidence type="ECO:0000313" key="7">
    <source>
        <dbReference type="Proteomes" id="UP001333110"/>
    </source>
</evidence>
<evidence type="ECO:0000256" key="4">
    <source>
        <dbReference type="SAM" id="MobiDB-lite"/>
    </source>
</evidence>
<reference evidence="6 7" key="1">
    <citation type="journal article" date="2023" name="J. Hered.">
        <title>Chromosome-level genome of the wood stork (Mycteria americana) provides insight into avian chromosome evolution.</title>
        <authorList>
            <person name="Flamio R. Jr."/>
            <person name="Ramstad K.M."/>
        </authorList>
    </citation>
    <scope>NUCLEOTIDE SEQUENCE [LARGE SCALE GENOMIC DNA]</scope>
    <source>
        <strain evidence="6">JAX WOST 10</strain>
    </source>
</reference>
<dbReference type="InterPro" id="IPR027833">
    <property type="entry name" value="MGT5A-like_N"/>
</dbReference>
<dbReference type="Proteomes" id="UP001333110">
    <property type="component" value="Unassembled WGS sequence"/>
</dbReference>
<dbReference type="Pfam" id="PF15027">
    <property type="entry name" value="MGT5A_N"/>
    <property type="match status" value="2"/>
</dbReference>